<dbReference type="SUPFAM" id="SSF46785">
    <property type="entry name" value="Winged helix' DNA-binding domain"/>
    <property type="match status" value="1"/>
</dbReference>
<dbReference type="PANTHER" id="PTHR44846:SF1">
    <property type="entry name" value="MANNOSYL-D-GLYCERATE TRANSPORT_METABOLISM SYSTEM REPRESSOR MNGR-RELATED"/>
    <property type="match status" value="1"/>
</dbReference>
<dbReference type="GO" id="GO:0003677">
    <property type="term" value="F:DNA binding"/>
    <property type="evidence" value="ECO:0007669"/>
    <property type="project" value="UniProtKB-KW"/>
</dbReference>
<gene>
    <name evidence="5" type="ORF">ICL16_11645</name>
</gene>
<proteinExistence type="predicted"/>
<evidence type="ECO:0000256" key="1">
    <source>
        <dbReference type="ARBA" id="ARBA00023015"/>
    </source>
</evidence>
<dbReference type="RefSeq" id="WP_190827614.1">
    <property type="nucleotide sequence ID" value="NZ_CAWPPI010000043.1"/>
</dbReference>
<organism evidence="5 6">
    <name type="scientific">Iningainema tapete BLCC-T55</name>
    <dbReference type="NCBI Taxonomy" id="2748662"/>
    <lineage>
        <taxon>Bacteria</taxon>
        <taxon>Bacillati</taxon>
        <taxon>Cyanobacteriota</taxon>
        <taxon>Cyanophyceae</taxon>
        <taxon>Nostocales</taxon>
        <taxon>Scytonemataceae</taxon>
        <taxon>Iningainema tapete</taxon>
    </lineage>
</organism>
<evidence type="ECO:0000313" key="6">
    <source>
        <dbReference type="Proteomes" id="UP000629098"/>
    </source>
</evidence>
<dbReference type="GO" id="GO:0045892">
    <property type="term" value="P:negative regulation of DNA-templated transcription"/>
    <property type="evidence" value="ECO:0007669"/>
    <property type="project" value="TreeGrafter"/>
</dbReference>
<dbReference type="InterPro" id="IPR000524">
    <property type="entry name" value="Tscrpt_reg_HTH_GntR"/>
</dbReference>
<name>A0A8J6XCU3_9CYAN</name>
<keyword evidence="2" id="KW-0238">DNA-binding</keyword>
<reference evidence="5" key="1">
    <citation type="submission" date="2020-09" db="EMBL/GenBank/DDBJ databases">
        <title>Iningainema tapete sp. nov. (Scytonemataceae, Cyanobacteria) from greenhouses in central Florida (USA) produces two types of nodularin with biosynthetic potential for microcystin-LR and anabaenopeptins.</title>
        <authorList>
            <person name="Berthold D.E."/>
            <person name="Lefler F.W."/>
            <person name="Huang I.-S."/>
            <person name="Abdulla H."/>
            <person name="Zimba P.V."/>
            <person name="Laughinghouse H.D. IV."/>
        </authorList>
    </citation>
    <scope>NUCLEOTIDE SEQUENCE</scope>
    <source>
        <strain evidence="5">BLCCT55</strain>
    </source>
</reference>
<dbReference type="InterPro" id="IPR028978">
    <property type="entry name" value="Chorismate_lyase_/UTRA_dom_sf"/>
</dbReference>
<evidence type="ECO:0000259" key="4">
    <source>
        <dbReference type="PROSITE" id="PS50949"/>
    </source>
</evidence>
<dbReference type="InterPro" id="IPR050679">
    <property type="entry name" value="Bact_HTH_transcr_reg"/>
</dbReference>
<dbReference type="SUPFAM" id="SSF64288">
    <property type="entry name" value="Chorismate lyase-like"/>
    <property type="match status" value="1"/>
</dbReference>
<dbReference type="PRINTS" id="PR00035">
    <property type="entry name" value="HTHGNTR"/>
</dbReference>
<comment type="caution">
    <text evidence="5">The sequence shown here is derived from an EMBL/GenBank/DDBJ whole genome shotgun (WGS) entry which is preliminary data.</text>
</comment>
<dbReference type="Gene3D" id="3.40.1410.10">
    <property type="entry name" value="Chorismate lyase-like"/>
    <property type="match status" value="1"/>
</dbReference>
<dbReference type="GO" id="GO:0003700">
    <property type="term" value="F:DNA-binding transcription factor activity"/>
    <property type="evidence" value="ECO:0007669"/>
    <property type="project" value="InterPro"/>
</dbReference>
<dbReference type="AlphaFoldDB" id="A0A8J6XCU3"/>
<keyword evidence="1" id="KW-0805">Transcription regulation</keyword>
<evidence type="ECO:0000256" key="3">
    <source>
        <dbReference type="ARBA" id="ARBA00023163"/>
    </source>
</evidence>
<dbReference type="PANTHER" id="PTHR44846">
    <property type="entry name" value="MANNOSYL-D-GLYCERATE TRANSPORT/METABOLISM SYSTEM REPRESSOR MNGR-RELATED"/>
    <property type="match status" value="1"/>
</dbReference>
<dbReference type="EMBL" id="JACXAE010000043">
    <property type="protein sequence ID" value="MBD2772704.1"/>
    <property type="molecule type" value="Genomic_DNA"/>
</dbReference>
<dbReference type="InterPro" id="IPR036388">
    <property type="entry name" value="WH-like_DNA-bd_sf"/>
</dbReference>
<dbReference type="Proteomes" id="UP000629098">
    <property type="component" value="Unassembled WGS sequence"/>
</dbReference>
<dbReference type="InterPro" id="IPR011663">
    <property type="entry name" value="UTRA"/>
</dbReference>
<dbReference type="Gene3D" id="1.10.10.10">
    <property type="entry name" value="Winged helix-like DNA-binding domain superfamily/Winged helix DNA-binding domain"/>
    <property type="match status" value="1"/>
</dbReference>
<keyword evidence="3" id="KW-0804">Transcription</keyword>
<dbReference type="Pfam" id="PF00392">
    <property type="entry name" value="GntR"/>
    <property type="match status" value="1"/>
</dbReference>
<keyword evidence="6" id="KW-1185">Reference proteome</keyword>
<evidence type="ECO:0000256" key="2">
    <source>
        <dbReference type="ARBA" id="ARBA00023125"/>
    </source>
</evidence>
<protein>
    <submittedName>
        <fullName evidence="5">GntR family transcriptional regulator</fullName>
    </submittedName>
</protein>
<dbReference type="SMART" id="SM00866">
    <property type="entry name" value="UTRA"/>
    <property type="match status" value="1"/>
</dbReference>
<dbReference type="Pfam" id="PF07702">
    <property type="entry name" value="UTRA"/>
    <property type="match status" value="1"/>
</dbReference>
<feature type="domain" description="HTH gntR-type" evidence="4">
    <location>
        <begin position="11"/>
        <end position="79"/>
    </location>
</feature>
<dbReference type="SMART" id="SM00345">
    <property type="entry name" value="HTH_GNTR"/>
    <property type="match status" value="1"/>
</dbReference>
<dbReference type="InterPro" id="IPR036390">
    <property type="entry name" value="WH_DNA-bd_sf"/>
</dbReference>
<evidence type="ECO:0000313" key="5">
    <source>
        <dbReference type="EMBL" id="MBD2772704.1"/>
    </source>
</evidence>
<dbReference type="CDD" id="cd07377">
    <property type="entry name" value="WHTH_GntR"/>
    <property type="match status" value="1"/>
</dbReference>
<dbReference type="PROSITE" id="PS50949">
    <property type="entry name" value="HTH_GNTR"/>
    <property type="match status" value="1"/>
</dbReference>
<accession>A0A8J6XCU3</accession>
<sequence length="255" mass="28734">MKPINQPQKGNSLYNQIAQKLIADIEAGVYRPGDRLPSENELATQYSVHRLTARMAITAVVDKDLVYRIQGRGAFVKEEKIDYSLNFNTNFTQTLFNLGYLPCIRIISGKSITVGEELASLLETNVGNSVFRVKLLRAASPTMADSTTVPQMLPLCISISYLLLEKFPDLPVLIYKAHSLYSLLRNHYGIQPRRTRTQIETQAAYKEEAKLLKIPPGSPVLTTKSQVCDQNNELFEYTVSHFRGDRFSLDVSCKD</sequence>